<accession>A0ABV9MJ17</accession>
<protein>
    <submittedName>
        <fullName evidence="1">Uncharacterized protein</fullName>
    </submittedName>
</protein>
<gene>
    <name evidence="1" type="ORF">ACFO7V_07075</name>
</gene>
<dbReference type="Proteomes" id="UP001595884">
    <property type="component" value="Unassembled WGS sequence"/>
</dbReference>
<organism evidence="1 2">
    <name type="scientific">Glutamicibacter bergerei</name>
    <dbReference type="NCBI Taxonomy" id="256702"/>
    <lineage>
        <taxon>Bacteria</taxon>
        <taxon>Bacillati</taxon>
        <taxon>Actinomycetota</taxon>
        <taxon>Actinomycetes</taxon>
        <taxon>Micrococcales</taxon>
        <taxon>Micrococcaceae</taxon>
        <taxon>Glutamicibacter</taxon>
    </lineage>
</organism>
<keyword evidence="2" id="KW-1185">Reference proteome</keyword>
<evidence type="ECO:0000313" key="1">
    <source>
        <dbReference type="EMBL" id="MFC4715902.1"/>
    </source>
</evidence>
<dbReference type="EMBL" id="JBHSHE010000029">
    <property type="protein sequence ID" value="MFC4715902.1"/>
    <property type="molecule type" value="Genomic_DNA"/>
</dbReference>
<reference evidence="2" key="1">
    <citation type="journal article" date="2019" name="Int. J. Syst. Evol. Microbiol.">
        <title>The Global Catalogue of Microorganisms (GCM) 10K type strain sequencing project: providing services to taxonomists for standard genome sequencing and annotation.</title>
        <authorList>
            <consortium name="The Broad Institute Genomics Platform"/>
            <consortium name="The Broad Institute Genome Sequencing Center for Infectious Disease"/>
            <person name="Wu L."/>
            <person name="Ma J."/>
        </authorList>
    </citation>
    <scope>NUCLEOTIDE SEQUENCE [LARGE SCALE GENOMIC DNA]</scope>
    <source>
        <strain evidence="2">CGMCC 1.12849</strain>
    </source>
</reference>
<proteinExistence type="predicted"/>
<sequence length="353" mass="39635">MGANDNAATTRAFVEESQSQERPELLRILTKEMIVNPAKQIELDDLITQEVRSALEILNDKGRHSSQVGSGTNEDQIRNLVKLANEDWEAVRPFCYSLAVAARWGTRDSLSPWVAGIKSIVSAAHKHHDGYEAINNIRHIAAVAVLAVAALACSAHSKWENFKILLADPSVPENYHVGSSIGVLDATGYWKPFDTSSLLPTIFMYAETTGDDPIEILRKYDDRKIGKLYTPIPDWLHSVMKPIFKWSEEEHTQNYHRSEIMLGVVGQDIAIQDALMNGHNLEYARSNWFGRCTWVLRHASKSPIEQMKSELLRDGSSWAPLQAGLFGGNMDRASKAIDSYNNDYHQLSRSRAF</sequence>
<dbReference type="RefSeq" id="WP_382411981.1">
    <property type="nucleotide sequence ID" value="NZ_JBHSHE010000029.1"/>
</dbReference>
<name>A0ABV9MJ17_9MICC</name>
<comment type="caution">
    <text evidence="1">The sequence shown here is derived from an EMBL/GenBank/DDBJ whole genome shotgun (WGS) entry which is preliminary data.</text>
</comment>
<evidence type="ECO:0000313" key="2">
    <source>
        <dbReference type="Proteomes" id="UP001595884"/>
    </source>
</evidence>